<evidence type="ECO:0000313" key="4">
    <source>
        <dbReference type="Proteomes" id="UP000014660"/>
    </source>
</evidence>
<dbReference type="PATRIC" id="fig|333146.12.peg.499"/>
<dbReference type="KEGG" id="fac:FACI_IFERC01G0480"/>
<evidence type="ECO:0000259" key="2">
    <source>
        <dbReference type="Pfam" id="PF13635"/>
    </source>
</evidence>
<proteinExistence type="predicted"/>
<dbReference type="PANTHER" id="PTHR33295">
    <property type="entry name" value="ATPASE"/>
    <property type="match status" value="1"/>
</dbReference>
<evidence type="ECO:0000313" key="3">
    <source>
        <dbReference type="EMBL" id="AGO60460.1"/>
    </source>
</evidence>
<evidence type="ECO:0008006" key="5">
    <source>
        <dbReference type="Google" id="ProtNLM"/>
    </source>
</evidence>
<dbReference type="EMBL" id="CP004145">
    <property type="protein sequence ID" value="AGO60460.1"/>
    <property type="molecule type" value="Genomic_DNA"/>
</dbReference>
<dbReference type="Proteomes" id="UP000014660">
    <property type="component" value="Chromosome"/>
</dbReference>
<dbReference type="SUPFAM" id="SSF52540">
    <property type="entry name" value="P-loop containing nucleoside triphosphate hydrolases"/>
    <property type="match status" value="1"/>
</dbReference>
<protein>
    <recommendedName>
        <fullName evidence="5">ATPase</fullName>
    </recommendedName>
</protein>
<dbReference type="InterPro" id="IPR041682">
    <property type="entry name" value="AAA_14"/>
</dbReference>
<dbReference type="Pfam" id="PF13173">
    <property type="entry name" value="AAA_14"/>
    <property type="match status" value="1"/>
</dbReference>
<reference evidence="3 4" key="1">
    <citation type="journal article" date="2007" name="Proc. Natl. Acad. Sci. U.S.A.">
        <title>Genome dynamics in a natural archaeal population.</title>
        <authorList>
            <person name="Allen E.E."/>
            <person name="Tyson G.W."/>
            <person name="Whitaker R.J."/>
            <person name="Detter J.C."/>
            <person name="Richardson P.M."/>
            <person name="Banfield J.F."/>
        </authorList>
    </citation>
    <scope>NUCLEOTIDE SEQUENCE [LARGE SCALE GENOMIC DNA]</scope>
    <source>
        <strain evidence="4">fer1</strain>
    </source>
</reference>
<accession>S0AQV3</accession>
<dbReference type="HOGENOM" id="CLU_041527_0_0_2"/>
<dbReference type="InterPro" id="IPR027417">
    <property type="entry name" value="P-loop_NTPase"/>
</dbReference>
<keyword evidence="4" id="KW-1185">Reference proteome</keyword>
<sequence length="460" mass="54330">MYEIVLLENNFILLLYCIHMEGSKLAFRKVISEWLLASVPEAHKRNINVSMDSNKIITIIGPRRSGKTYFLYYLINELLKTEPKNNILYINFEDERLMNVTISDMDNIIPLFIELANPSKDKKIYLFFDEIQNIKFWEKYIRRVYDTSKYKIFISGSSSKLLSREISTSLRGRNIEYTIMPLSFQEYLEFNRMEYSNLAGYTDQRGYILSELNNYFKYGGYPEVALEKNDNNKLMILKSYYNTIFSMDMAEHFNISEVNVLDAFMKYSVSIYSKYFSISKIYNTFKSVGYKISKNKLLEFLYDSREIFFLFSLNIYTRSENKKMSYNKKIYSVDPGIIYALKNEMSITRLMKNIVFLELNHRCIENNLDVSYWKEYGKANGKEVDFVVSDSLKIVELIQVTYASDASEIDKREISALLSAAKYFEAHKLSIITWDFKGVIIENNEKIIFVPLWEWLLNLN</sequence>
<dbReference type="Pfam" id="PF13635">
    <property type="entry name" value="DUF4143"/>
    <property type="match status" value="1"/>
</dbReference>
<dbReference type="AlphaFoldDB" id="S0AQV3"/>
<feature type="domain" description="DUF4143" evidence="2">
    <location>
        <begin position="247"/>
        <end position="401"/>
    </location>
</feature>
<organism evidence="3 4">
    <name type="scientific">Ferroplasma acidarmanus Fer1</name>
    <dbReference type="NCBI Taxonomy" id="333146"/>
    <lineage>
        <taxon>Archaea</taxon>
        <taxon>Methanobacteriati</taxon>
        <taxon>Thermoplasmatota</taxon>
        <taxon>Thermoplasmata</taxon>
        <taxon>Thermoplasmatales</taxon>
        <taxon>Ferroplasmaceae</taxon>
        <taxon>Ferroplasma</taxon>
    </lineage>
</organism>
<dbReference type="InterPro" id="IPR025420">
    <property type="entry name" value="DUF4143"/>
</dbReference>
<dbReference type="Gene3D" id="3.40.50.300">
    <property type="entry name" value="P-loop containing nucleotide triphosphate hydrolases"/>
    <property type="match status" value="2"/>
</dbReference>
<dbReference type="PANTHER" id="PTHR33295:SF8">
    <property type="entry name" value="AAA+ ATPASE DOMAIN-CONTAINING PROTEIN"/>
    <property type="match status" value="1"/>
</dbReference>
<gene>
    <name evidence="3" type="ORF">FACI_IFERC00001G0480</name>
</gene>
<name>S0AQV3_FERAC</name>
<evidence type="ECO:0000259" key="1">
    <source>
        <dbReference type="Pfam" id="PF13173"/>
    </source>
</evidence>
<feature type="domain" description="AAA" evidence="1">
    <location>
        <begin position="54"/>
        <end position="188"/>
    </location>
</feature>